<dbReference type="GO" id="GO:0006166">
    <property type="term" value="P:purine ribonucleoside salvage"/>
    <property type="evidence" value="ECO:0007669"/>
    <property type="project" value="UniProtKB-UniRule"/>
</dbReference>
<evidence type="ECO:0000256" key="8">
    <source>
        <dbReference type="ARBA" id="ARBA00022490"/>
    </source>
</evidence>
<comment type="subunit">
    <text evidence="6 12">Homodimer.</text>
</comment>
<proteinExistence type="inferred from homology"/>
<dbReference type="Pfam" id="PF00156">
    <property type="entry name" value="Pribosyltran"/>
    <property type="match status" value="1"/>
</dbReference>
<comment type="pathway">
    <text evidence="4 12">Purine metabolism; AMP biosynthesis via salvage pathway; AMP from adenine: step 1/1.</text>
</comment>
<dbReference type="InterPro" id="IPR029057">
    <property type="entry name" value="PRTase-like"/>
</dbReference>
<keyword evidence="10 12" id="KW-0808">Transferase</keyword>
<reference evidence="14" key="1">
    <citation type="journal article" date="2021" name="Genome Biol. Evol.">
        <title>Continental-Scale Gene Flow Prevents Allopatric Divergence of Pelagic Freshwater Bacteria.</title>
        <authorList>
            <person name="Hoetzinger M."/>
            <person name="Pitt A."/>
            <person name="Huemer A."/>
            <person name="Hahn M.W."/>
        </authorList>
    </citation>
    <scope>NUCLEOTIDE SEQUENCE</scope>
    <source>
        <strain evidence="14">SM1-W8</strain>
    </source>
</reference>
<organism evidence="14 15">
    <name type="scientific">Polynucleobacter paneuropaeus</name>
    <dbReference type="NCBI Taxonomy" id="2527775"/>
    <lineage>
        <taxon>Bacteria</taxon>
        <taxon>Pseudomonadati</taxon>
        <taxon>Pseudomonadota</taxon>
        <taxon>Betaproteobacteria</taxon>
        <taxon>Burkholderiales</taxon>
        <taxon>Burkholderiaceae</taxon>
        <taxon>Polynucleobacter</taxon>
    </lineage>
</organism>
<dbReference type="InterPro" id="IPR005764">
    <property type="entry name" value="Ade_phspho_trans"/>
</dbReference>
<evidence type="ECO:0000256" key="4">
    <source>
        <dbReference type="ARBA" id="ARBA00004659"/>
    </source>
</evidence>
<keyword evidence="9 12" id="KW-0328">Glycosyltransferase</keyword>
<dbReference type="NCBIfam" id="TIGR01090">
    <property type="entry name" value="apt"/>
    <property type="match status" value="1"/>
</dbReference>
<dbReference type="InterPro" id="IPR050054">
    <property type="entry name" value="UPRTase/APRTase"/>
</dbReference>
<comment type="catalytic activity">
    <reaction evidence="1 12">
        <text>AMP + diphosphate = 5-phospho-alpha-D-ribose 1-diphosphate + adenine</text>
        <dbReference type="Rhea" id="RHEA:16609"/>
        <dbReference type="ChEBI" id="CHEBI:16708"/>
        <dbReference type="ChEBI" id="CHEBI:33019"/>
        <dbReference type="ChEBI" id="CHEBI:58017"/>
        <dbReference type="ChEBI" id="CHEBI:456215"/>
        <dbReference type="EC" id="2.4.2.7"/>
    </reaction>
</comment>
<evidence type="ECO:0000256" key="1">
    <source>
        <dbReference type="ARBA" id="ARBA00000868"/>
    </source>
</evidence>
<protein>
    <recommendedName>
        <fullName evidence="7 12">Adenine phosphoribosyltransferase</fullName>
        <shortName evidence="12">APRT</shortName>
        <ecNumber evidence="7 12">2.4.2.7</ecNumber>
    </recommendedName>
</protein>
<dbReference type="SUPFAM" id="SSF53271">
    <property type="entry name" value="PRTase-like"/>
    <property type="match status" value="1"/>
</dbReference>
<gene>
    <name evidence="12" type="primary">apt</name>
    <name evidence="14" type="ORF">G6731_08600</name>
</gene>
<dbReference type="Proteomes" id="UP000783102">
    <property type="component" value="Unassembled WGS sequence"/>
</dbReference>
<dbReference type="GO" id="GO:0016208">
    <property type="term" value="F:AMP binding"/>
    <property type="evidence" value="ECO:0007669"/>
    <property type="project" value="TreeGrafter"/>
</dbReference>
<dbReference type="PANTHER" id="PTHR32315">
    <property type="entry name" value="ADENINE PHOSPHORIBOSYLTRANSFERASE"/>
    <property type="match status" value="1"/>
</dbReference>
<comment type="caution">
    <text evidence="14">The sequence shown here is derived from an EMBL/GenBank/DDBJ whole genome shotgun (WGS) entry which is preliminary data.</text>
</comment>
<evidence type="ECO:0000256" key="12">
    <source>
        <dbReference type="HAMAP-Rule" id="MF_00004"/>
    </source>
</evidence>
<dbReference type="InterPro" id="IPR000836">
    <property type="entry name" value="PRTase_dom"/>
</dbReference>
<dbReference type="GO" id="GO:0003999">
    <property type="term" value="F:adenine phosphoribosyltransferase activity"/>
    <property type="evidence" value="ECO:0007669"/>
    <property type="project" value="UniProtKB-UniRule"/>
</dbReference>
<sequence>MNLLDYLPIVEDFPKPGILFRDISPLLADPAAFKYAIECLSTLFSSHEFTHIAGIESRGFIFGSALSLYCQKPFILIRKPNKLPLATYSETYGLEYGSDSLQIQQSALPKEAKVLMVDDILATGGTILAAAKLIKKAGGKVSGAATIAQINTLDGESFLSKNGINIKTFLAL</sequence>
<comment type="similarity">
    <text evidence="5 12">Belongs to the purine/pyrimidine phosphoribosyltransferase family.</text>
</comment>
<keyword evidence="11 12" id="KW-0660">Purine salvage</keyword>
<comment type="function">
    <text evidence="2 12">Catalyzes a salvage reaction resulting in the formation of AMP, that is energically less costly than de novo synthesis.</text>
</comment>
<evidence type="ECO:0000256" key="3">
    <source>
        <dbReference type="ARBA" id="ARBA00004496"/>
    </source>
</evidence>
<dbReference type="CDD" id="cd06223">
    <property type="entry name" value="PRTases_typeI"/>
    <property type="match status" value="1"/>
</dbReference>
<evidence type="ECO:0000259" key="13">
    <source>
        <dbReference type="Pfam" id="PF00156"/>
    </source>
</evidence>
<dbReference type="GO" id="GO:0002055">
    <property type="term" value="F:adenine binding"/>
    <property type="evidence" value="ECO:0007669"/>
    <property type="project" value="TreeGrafter"/>
</dbReference>
<evidence type="ECO:0000256" key="2">
    <source>
        <dbReference type="ARBA" id="ARBA00003968"/>
    </source>
</evidence>
<dbReference type="PANTHER" id="PTHR32315:SF3">
    <property type="entry name" value="ADENINE PHOSPHORIBOSYLTRANSFERASE"/>
    <property type="match status" value="1"/>
</dbReference>
<dbReference type="GO" id="GO:0006168">
    <property type="term" value="P:adenine salvage"/>
    <property type="evidence" value="ECO:0007669"/>
    <property type="project" value="InterPro"/>
</dbReference>
<comment type="subcellular location">
    <subcellularLocation>
        <location evidence="3 12">Cytoplasm</location>
    </subcellularLocation>
</comment>
<dbReference type="EC" id="2.4.2.7" evidence="7 12"/>
<dbReference type="AlphaFoldDB" id="A0A9Q2ZX70"/>
<dbReference type="EMBL" id="JAANEY010000001">
    <property type="protein sequence ID" value="MBT8552011.1"/>
    <property type="molecule type" value="Genomic_DNA"/>
</dbReference>
<keyword evidence="8 12" id="KW-0963">Cytoplasm</keyword>
<evidence type="ECO:0000313" key="14">
    <source>
        <dbReference type="EMBL" id="MBT8552011.1"/>
    </source>
</evidence>
<dbReference type="NCBIfam" id="NF002634">
    <property type="entry name" value="PRK02304.1-3"/>
    <property type="match status" value="1"/>
</dbReference>
<dbReference type="HAMAP" id="MF_00004">
    <property type="entry name" value="Aden_phosphoribosyltr"/>
    <property type="match status" value="1"/>
</dbReference>
<name>A0A9Q2ZX70_9BURK</name>
<dbReference type="GO" id="GO:0005737">
    <property type="term" value="C:cytoplasm"/>
    <property type="evidence" value="ECO:0007669"/>
    <property type="project" value="UniProtKB-SubCell"/>
</dbReference>
<evidence type="ECO:0000256" key="11">
    <source>
        <dbReference type="ARBA" id="ARBA00022726"/>
    </source>
</evidence>
<dbReference type="Gene3D" id="3.40.50.2020">
    <property type="match status" value="1"/>
</dbReference>
<evidence type="ECO:0000256" key="7">
    <source>
        <dbReference type="ARBA" id="ARBA00011893"/>
    </source>
</evidence>
<evidence type="ECO:0000256" key="5">
    <source>
        <dbReference type="ARBA" id="ARBA00008391"/>
    </source>
</evidence>
<accession>A0A9Q2ZX70</accession>
<evidence type="ECO:0000313" key="15">
    <source>
        <dbReference type="Proteomes" id="UP000783102"/>
    </source>
</evidence>
<dbReference type="GO" id="GO:0044209">
    <property type="term" value="P:AMP salvage"/>
    <property type="evidence" value="ECO:0007669"/>
    <property type="project" value="UniProtKB-UniRule"/>
</dbReference>
<evidence type="ECO:0000256" key="9">
    <source>
        <dbReference type="ARBA" id="ARBA00022676"/>
    </source>
</evidence>
<dbReference type="FunFam" id="3.40.50.2020:FF:000004">
    <property type="entry name" value="Adenine phosphoribosyltransferase"/>
    <property type="match status" value="1"/>
</dbReference>
<evidence type="ECO:0000256" key="6">
    <source>
        <dbReference type="ARBA" id="ARBA00011738"/>
    </source>
</evidence>
<dbReference type="NCBIfam" id="NF002636">
    <property type="entry name" value="PRK02304.1-5"/>
    <property type="match status" value="1"/>
</dbReference>
<feature type="domain" description="Phosphoribosyltransferase" evidence="13">
    <location>
        <begin position="27"/>
        <end position="148"/>
    </location>
</feature>
<evidence type="ECO:0000256" key="10">
    <source>
        <dbReference type="ARBA" id="ARBA00022679"/>
    </source>
</evidence>